<feature type="compositionally biased region" description="Basic and acidic residues" evidence="1">
    <location>
        <begin position="354"/>
        <end position="369"/>
    </location>
</feature>
<feature type="compositionally biased region" description="Basic and acidic residues" evidence="1">
    <location>
        <begin position="337"/>
        <end position="346"/>
    </location>
</feature>
<feature type="compositionally biased region" description="Basic and acidic residues" evidence="1">
    <location>
        <begin position="416"/>
        <end position="425"/>
    </location>
</feature>
<name>U6KIE2_9EIME</name>
<feature type="region of interest" description="Disordered" evidence="1">
    <location>
        <begin position="136"/>
        <end position="193"/>
    </location>
</feature>
<gene>
    <name evidence="2" type="ORF">EMH_0055880</name>
</gene>
<proteinExistence type="predicted"/>
<feature type="compositionally biased region" description="Basic and acidic residues" evidence="1">
    <location>
        <begin position="218"/>
        <end position="227"/>
    </location>
</feature>
<keyword evidence="3" id="KW-1185">Reference proteome</keyword>
<evidence type="ECO:0000256" key="1">
    <source>
        <dbReference type="SAM" id="MobiDB-lite"/>
    </source>
</evidence>
<feature type="compositionally biased region" description="Acidic residues" evidence="1">
    <location>
        <begin position="370"/>
        <end position="380"/>
    </location>
</feature>
<feature type="region of interest" description="Disordered" evidence="1">
    <location>
        <begin position="92"/>
        <end position="123"/>
    </location>
</feature>
<feature type="compositionally biased region" description="Low complexity" evidence="1">
    <location>
        <begin position="136"/>
        <end position="152"/>
    </location>
</feature>
<evidence type="ECO:0000313" key="2">
    <source>
        <dbReference type="EMBL" id="CDJ36017.1"/>
    </source>
</evidence>
<dbReference type="GeneID" id="60404106"/>
<reference evidence="2" key="2">
    <citation type="submission" date="2013-10" db="EMBL/GenBank/DDBJ databases">
        <authorList>
            <person name="Aslett M."/>
        </authorList>
    </citation>
    <scope>NUCLEOTIDE SEQUENCE [LARGE SCALE GENOMIC DNA]</scope>
    <source>
        <strain evidence="2">Houghton</strain>
    </source>
</reference>
<reference evidence="2" key="1">
    <citation type="submission" date="2013-10" db="EMBL/GenBank/DDBJ databases">
        <title>Genomic analysis of the causative agents of coccidiosis in chickens.</title>
        <authorList>
            <person name="Reid A.J."/>
            <person name="Blake D."/>
            <person name="Billington K."/>
            <person name="Browne H."/>
            <person name="Dunn M."/>
            <person name="Hung S."/>
            <person name="Kawahara F."/>
            <person name="Miranda-Saavedra D."/>
            <person name="Mourier T."/>
            <person name="Nagra H."/>
            <person name="Otto T.D."/>
            <person name="Rawlings N."/>
            <person name="Sanchez A."/>
            <person name="Sanders M."/>
            <person name="Subramaniam C."/>
            <person name="Tay Y."/>
            <person name="Dear P."/>
            <person name="Doerig C."/>
            <person name="Gruber A."/>
            <person name="Parkinson J."/>
            <person name="Shirley M."/>
            <person name="Wan K.L."/>
            <person name="Berriman M."/>
            <person name="Tomley F."/>
            <person name="Pain A."/>
        </authorList>
    </citation>
    <scope>NUCLEOTIDE SEQUENCE [LARGE SCALE GENOMIC DNA]</scope>
    <source>
        <strain evidence="2">Houghton</strain>
    </source>
</reference>
<dbReference type="AlphaFoldDB" id="U6KIE2"/>
<feature type="compositionally biased region" description="Low complexity" evidence="1">
    <location>
        <begin position="306"/>
        <end position="336"/>
    </location>
</feature>
<evidence type="ECO:0000313" key="3">
    <source>
        <dbReference type="Proteomes" id="UP000030744"/>
    </source>
</evidence>
<sequence>MGGNDLWQTGEVEGPRQSFCSAYTFHSVRISICCSSSISCFCLLAHLYKETGDPGPSIPQVLVFVCSRIYTKRRVIQDLQFRRLAGADDGDEAIDGCRLSGDEDDEQRKQSPPLPSLPAENEGHLPLKKRILLKAAGSSAAGEGSNPQQEEQQQQHDEAASPPVQPASRPEQRGSSPRPVPSSPSSAQGLTSEEVDAATGVLHLPPHQEAAPSVATGESRKHEVEVKRLQRQVRKLRRQLRRERRHHQWVLRRLQRQDEQAELVQRQQQQQQQQQHLQLQYLQWKQLHHQQVLLQTVASQQQLQRPLQRQEQQSPVQQQQIQDQTQSSEQQQQTQEQKQDATVKEKDRKRRRERQQEEAEQPEAKRQSPEDEWVDSESEEPQPSSSQQALQQSVAAAEAAADGSPLARELTSVLTRKSEEPRDPGGIDQHPFVRLPRRMVATVPSFYLIDFRNAMLCNAPRRDALPLLAR</sequence>
<feature type="region of interest" description="Disordered" evidence="1">
    <location>
        <begin position="208"/>
        <end position="227"/>
    </location>
</feature>
<feature type="region of interest" description="Disordered" evidence="1">
    <location>
        <begin position="306"/>
        <end position="430"/>
    </location>
</feature>
<dbReference type="Proteomes" id="UP000030744">
    <property type="component" value="Unassembled WGS sequence"/>
</dbReference>
<dbReference type="EMBL" id="HG735490">
    <property type="protein sequence ID" value="CDJ36017.1"/>
    <property type="molecule type" value="Genomic_DNA"/>
</dbReference>
<feature type="compositionally biased region" description="Low complexity" evidence="1">
    <location>
        <begin position="381"/>
        <end position="401"/>
    </location>
</feature>
<accession>U6KIE2</accession>
<dbReference type="VEuPathDB" id="ToxoDB:EMH_0055880"/>
<dbReference type="RefSeq" id="XP_037878306.1">
    <property type="nucleotide sequence ID" value="XM_038022452.1"/>
</dbReference>
<protein>
    <submittedName>
        <fullName evidence="2">Uncharacterized protein</fullName>
    </submittedName>
</protein>
<organism evidence="2 3">
    <name type="scientific">Eimeria mitis</name>
    <dbReference type="NCBI Taxonomy" id="44415"/>
    <lineage>
        <taxon>Eukaryota</taxon>
        <taxon>Sar</taxon>
        <taxon>Alveolata</taxon>
        <taxon>Apicomplexa</taxon>
        <taxon>Conoidasida</taxon>
        <taxon>Coccidia</taxon>
        <taxon>Eucoccidiorida</taxon>
        <taxon>Eimeriorina</taxon>
        <taxon>Eimeriidae</taxon>
        <taxon>Eimeria</taxon>
    </lineage>
</organism>